<dbReference type="GO" id="GO:0008239">
    <property type="term" value="F:dipeptidyl-peptidase activity"/>
    <property type="evidence" value="ECO:0007669"/>
    <property type="project" value="TreeGrafter"/>
</dbReference>
<name>A0A858RBK1_9PROT</name>
<reference evidence="2" key="1">
    <citation type="submission" date="2020-04" db="EMBL/GenBank/DDBJ databases">
        <title>A desert anoxygenic phototrophic bacterium fixes CO2 using RubisCO under aerobic conditions.</title>
        <authorList>
            <person name="Tang K."/>
        </authorList>
    </citation>
    <scope>NUCLEOTIDE SEQUENCE [LARGE SCALE GENOMIC DNA]</scope>
    <source>
        <strain evidence="2">MIMtkB3</strain>
    </source>
</reference>
<dbReference type="KEGG" id="acru:HHL28_16690"/>
<dbReference type="GO" id="GO:0006508">
    <property type="term" value="P:proteolysis"/>
    <property type="evidence" value="ECO:0007669"/>
    <property type="project" value="InterPro"/>
</dbReference>
<dbReference type="PANTHER" id="PTHR11731:SF193">
    <property type="entry name" value="DIPEPTIDYL PEPTIDASE 9"/>
    <property type="match status" value="1"/>
</dbReference>
<organism evidence="2 3">
    <name type="scientific">Aerophototrophica crusticola</name>
    <dbReference type="NCBI Taxonomy" id="1709002"/>
    <lineage>
        <taxon>Bacteria</taxon>
        <taxon>Pseudomonadati</taxon>
        <taxon>Pseudomonadota</taxon>
        <taxon>Alphaproteobacteria</taxon>
        <taxon>Rhodospirillales</taxon>
        <taxon>Rhodospirillaceae</taxon>
        <taxon>Aerophototrophica</taxon>
    </lineage>
</organism>
<dbReference type="Proteomes" id="UP000501891">
    <property type="component" value="Chromosome"/>
</dbReference>
<gene>
    <name evidence="2" type="ORF">HHL28_16690</name>
</gene>
<dbReference type="Gene3D" id="3.40.50.1820">
    <property type="entry name" value="alpha/beta hydrolase"/>
    <property type="match status" value="1"/>
</dbReference>
<evidence type="ECO:0000259" key="1">
    <source>
        <dbReference type="Pfam" id="PF00326"/>
    </source>
</evidence>
<feature type="domain" description="Peptidase S9 prolyl oligopeptidase catalytic" evidence="1">
    <location>
        <begin position="3"/>
        <end position="165"/>
    </location>
</feature>
<dbReference type="SUPFAM" id="SSF53474">
    <property type="entry name" value="alpha/beta-Hydrolases"/>
    <property type="match status" value="1"/>
</dbReference>
<dbReference type="EMBL" id="CP051775">
    <property type="protein sequence ID" value="QJE74483.1"/>
    <property type="molecule type" value="Genomic_DNA"/>
</dbReference>
<dbReference type="AlphaFoldDB" id="A0A858RBK1"/>
<accession>A0A858RBK1</accession>
<evidence type="ECO:0000313" key="3">
    <source>
        <dbReference type="Proteomes" id="UP000501891"/>
    </source>
</evidence>
<proteinExistence type="predicted"/>
<dbReference type="InterPro" id="IPR050278">
    <property type="entry name" value="Serine_Prot_S9B/DPPIV"/>
</dbReference>
<dbReference type="Pfam" id="PF00326">
    <property type="entry name" value="Peptidase_S9"/>
    <property type="match status" value="1"/>
</dbReference>
<dbReference type="GO" id="GO:0008236">
    <property type="term" value="F:serine-type peptidase activity"/>
    <property type="evidence" value="ECO:0007669"/>
    <property type="project" value="InterPro"/>
</dbReference>
<dbReference type="InterPro" id="IPR029058">
    <property type="entry name" value="AB_hydrolase_fold"/>
</dbReference>
<keyword evidence="3" id="KW-1185">Reference proteome</keyword>
<evidence type="ECO:0000313" key="2">
    <source>
        <dbReference type="EMBL" id="QJE74483.1"/>
    </source>
</evidence>
<dbReference type="InterPro" id="IPR001375">
    <property type="entry name" value="Peptidase_S9_cat"/>
</dbReference>
<sequence length="167" mass="18942">MQDDLNDGLAWAVEQGIADPKRVCIVGWSYGGYAALVGAMRDPGLFRCAIATAPVANLVRLYNELEWSFFKNLNRDVYFEQDRGRLRKASPYHMADMLGIPLLMVHGDRDAQAYVQHSRDMADALKSAGKPFEYLEIEDMDHSARTEAEHTKVLEAWDKFLKTHLPP</sequence>
<protein>
    <submittedName>
        <fullName evidence="2">S9 family peptidase</fullName>
    </submittedName>
</protein>
<dbReference type="PANTHER" id="PTHR11731">
    <property type="entry name" value="PROTEASE FAMILY S9B,C DIPEPTIDYL-PEPTIDASE IV-RELATED"/>
    <property type="match status" value="1"/>
</dbReference>